<evidence type="ECO:0000313" key="3">
    <source>
        <dbReference type="Proteomes" id="UP001497516"/>
    </source>
</evidence>
<sequence>MQKHIPLDSPVTLVWTSGRLSFEWTLGTTLISFEILKSRSKDLIPSEDGIWGPQDFSFLITNTLDMKCTVFHLSVPTNRRVAGYAMDVDGEKRQEAGVREEGVTHLPTYHAS</sequence>
<evidence type="ECO:0000256" key="1">
    <source>
        <dbReference type="SAM" id="MobiDB-lite"/>
    </source>
</evidence>
<keyword evidence="3" id="KW-1185">Reference proteome</keyword>
<gene>
    <name evidence="2" type="ORF">LTRI10_LOCUS8417</name>
</gene>
<dbReference type="EMBL" id="OZ034814">
    <property type="protein sequence ID" value="CAL1361019.1"/>
    <property type="molecule type" value="Genomic_DNA"/>
</dbReference>
<proteinExistence type="predicted"/>
<feature type="compositionally biased region" description="Basic and acidic residues" evidence="1">
    <location>
        <begin position="93"/>
        <end position="103"/>
    </location>
</feature>
<reference evidence="2 3" key="1">
    <citation type="submission" date="2024-04" db="EMBL/GenBank/DDBJ databases">
        <authorList>
            <person name="Fracassetti M."/>
        </authorList>
    </citation>
    <scope>NUCLEOTIDE SEQUENCE [LARGE SCALE GENOMIC DNA]</scope>
</reference>
<organism evidence="2 3">
    <name type="scientific">Linum trigynum</name>
    <dbReference type="NCBI Taxonomy" id="586398"/>
    <lineage>
        <taxon>Eukaryota</taxon>
        <taxon>Viridiplantae</taxon>
        <taxon>Streptophyta</taxon>
        <taxon>Embryophyta</taxon>
        <taxon>Tracheophyta</taxon>
        <taxon>Spermatophyta</taxon>
        <taxon>Magnoliopsida</taxon>
        <taxon>eudicotyledons</taxon>
        <taxon>Gunneridae</taxon>
        <taxon>Pentapetalae</taxon>
        <taxon>rosids</taxon>
        <taxon>fabids</taxon>
        <taxon>Malpighiales</taxon>
        <taxon>Linaceae</taxon>
        <taxon>Linum</taxon>
    </lineage>
</organism>
<protein>
    <submittedName>
        <fullName evidence="2">Uncharacterized protein</fullName>
    </submittedName>
</protein>
<name>A0AAV2CY55_9ROSI</name>
<feature type="region of interest" description="Disordered" evidence="1">
    <location>
        <begin position="93"/>
        <end position="112"/>
    </location>
</feature>
<dbReference type="AlphaFoldDB" id="A0AAV2CY55"/>
<accession>A0AAV2CY55</accession>
<dbReference type="Proteomes" id="UP001497516">
    <property type="component" value="Chromosome 10"/>
</dbReference>
<evidence type="ECO:0000313" key="2">
    <source>
        <dbReference type="EMBL" id="CAL1361019.1"/>
    </source>
</evidence>